<evidence type="ECO:0000256" key="2">
    <source>
        <dbReference type="ARBA" id="ARBA00009482"/>
    </source>
</evidence>
<dbReference type="SMART" id="SM01166">
    <property type="entry name" value="DUF1899"/>
    <property type="match status" value="1"/>
</dbReference>
<reference evidence="14" key="3">
    <citation type="submission" date="2025-08" db="UniProtKB">
        <authorList>
            <consortium name="Ensembl"/>
        </authorList>
    </citation>
    <scope>IDENTIFICATION</scope>
    <source>
        <strain evidence="14">C57BL/6J</strain>
    </source>
</reference>
<keyword evidence="6" id="KW-0853">WD repeat</keyword>
<proteinExistence type="evidence at protein level"/>
<comment type="subunit">
    <text evidence="12">Forms homooligomers, but does not form complexes with the other coronins. Interacts with Arp2/3 complex components, including ACTR2, ARPC1B and ARPC2. Binds actin.</text>
</comment>
<organism evidence="14 16">
    <name type="scientific">Mus musculus</name>
    <name type="common">Mouse</name>
    <dbReference type="NCBI Taxonomy" id="10090"/>
    <lineage>
        <taxon>Eukaryota</taxon>
        <taxon>Metazoa</taxon>
        <taxon>Chordata</taxon>
        <taxon>Craniata</taxon>
        <taxon>Vertebrata</taxon>
        <taxon>Euteleostomi</taxon>
        <taxon>Mammalia</taxon>
        <taxon>Eutheria</taxon>
        <taxon>Euarchontoglires</taxon>
        <taxon>Glires</taxon>
        <taxon>Rodentia</taxon>
        <taxon>Myomorpha</taxon>
        <taxon>Muroidea</taxon>
        <taxon>Muridae</taxon>
        <taxon>Murinae</taxon>
        <taxon>Mus</taxon>
        <taxon>Mus</taxon>
    </lineage>
</organism>
<evidence type="ECO:0000256" key="5">
    <source>
        <dbReference type="ARBA" id="ARBA00022553"/>
    </source>
</evidence>
<comment type="function">
    <text evidence="11">Regulates leading edge dynamics and cell motility in fibroblasts. May be involved in cytokinesis and signal transduction.</text>
</comment>
<evidence type="ECO:0000256" key="10">
    <source>
        <dbReference type="ARBA" id="ARBA00023212"/>
    </source>
</evidence>
<keyword evidence="9" id="KW-0009">Actin-binding</keyword>
<dbReference type="Antibodypedia" id="4316">
    <property type="antibodies" value="239 antibodies from 29 providers"/>
</dbReference>
<dbReference type="PANTHER" id="PTHR10856:SF24">
    <property type="entry name" value="CORONIN-1B"/>
    <property type="match status" value="1"/>
</dbReference>
<comment type="similarity">
    <text evidence="2">Belongs to the WD repeat coronin family.</text>
</comment>
<protein>
    <recommendedName>
        <fullName evidence="3">Coronin-1B</fullName>
    </recommendedName>
</protein>
<accession>A0A494BAI1</accession>
<evidence type="ECO:0000256" key="3">
    <source>
        <dbReference type="ARBA" id="ARBA00015548"/>
    </source>
</evidence>
<evidence type="ECO:0000256" key="9">
    <source>
        <dbReference type="ARBA" id="ARBA00023203"/>
    </source>
</evidence>
<dbReference type="InterPro" id="IPR015048">
    <property type="entry name" value="DUF1899"/>
</dbReference>
<gene>
    <name evidence="14 15" type="primary">Coro1b</name>
</gene>
<keyword evidence="17 18" id="KW-1267">Proteomics identification</keyword>
<reference evidence="14 16" key="2">
    <citation type="journal article" date="2011" name="PLoS Biol.">
        <title>Modernizing reference genome assemblies.</title>
        <authorList>
            <person name="Church D.M."/>
            <person name="Schneider V.A."/>
            <person name="Graves T."/>
            <person name="Auger K."/>
            <person name="Cunningham F."/>
            <person name="Bouk N."/>
            <person name="Chen H.C."/>
            <person name="Agarwala R."/>
            <person name="McLaren W.M."/>
            <person name="Ritchie G.R."/>
            <person name="Albracht D."/>
            <person name="Kremitzki M."/>
            <person name="Rock S."/>
            <person name="Kotkiewicz H."/>
            <person name="Kremitzki C."/>
            <person name="Wollam A."/>
            <person name="Trani L."/>
            <person name="Fulton L."/>
            <person name="Fulton R."/>
            <person name="Matthews L."/>
            <person name="Whitehead S."/>
            <person name="Chow W."/>
            <person name="Torrance J."/>
            <person name="Dunn M."/>
            <person name="Harden G."/>
            <person name="Threadgold G."/>
            <person name="Wood J."/>
            <person name="Collins J."/>
            <person name="Heath P."/>
            <person name="Griffiths G."/>
            <person name="Pelan S."/>
            <person name="Grafham D."/>
            <person name="Eichler E.E."/>
            <person name="Weinstock G."/>
            <person name="Mardis E.R."/>
            <person name="Wilson R.K."/>
            <person name="Howe K."/>
            <person name="Flicek P."/>
            <person name="Hubbard T."/>
        </authorList>
    </citation>
    <scope>NUCLEOTIDE SEQUENCE [LARGE SCALE GENOMIC DNA]</scope>
    <source>
        <strain evidence="14 16">C57BL/6J</strain>
    </source>
</reference>
<dbReference type="AGR" id="MGI:1345963"/>
<dbReference type="Pfam" id="PF00400">
    <property type="entry name" value="WD40"/>
    <property type="match status" value="1"/>
</dbReference>
<dbReference type="SUPFAM" id="SSF50978">
    <property type="entry name" value="WD40 repeat-like"/>
    <property type="match status" value="1"/>
</dbReference>
<evidence type="ECO:0000313" key="15">
    <source>
        <dbReference type="MGI" id="MGI:1345963"/>
    </source>
</evidence>
<dbReference type="GeneTree" id="ENSGT00940000159031"/>
<keyword evidence="16" id="KW-1185">Reference proteome</keyword>
<evidence type="ECO:0000256" key="8">
    <source>
        <dbReference type="ARBA" id="ARBA00023054"/>
    </source>
</evidence>
<evidence type="ECO:0000256" key="1">
    <source>
        <dbReference type="ARBA" id="ARBA00004529"/>
    </source>
</evidence>
<dbReference type="PANTHER" id="PTHR10856">
    <property type="entry name" value="CORONIN"/>
    <property type="match status" value="1"/>
</dbReference>
<dbReference type="Pfam" id="PF08953">
    <property type="entry name" value="DUF1899"/>
    <property type="match status" value="1"/>
</dbReference>
<evidence type="ECO:0000256" key="12">
    <source>
        <dbReference type="ARBA" id="ARBA00046901"/>
    </source>
</evidence>
<dbReference type="Bgee" id="ENSMUSG00000024835">
    <property type="expression patterns" value="Expressed in ileum and 73 other cell types or tissues"/>
</dbReference>
<keyword evidence="8" id="KW-0175">Coiled coil</keyword>
<dbReference type="SMART" id="SM00320">
    <property type="entry name" value="WD40"/>
    <property type="match status" value="1"/>
</dbReference>
<dbReference type="InterPro" id="IPR036322">
    <property type="entry name" value="WD40_repeat_dom_sf"/>
</dbReference>
<dbReference type="VEuPathDB" id="HostDB:ENSMUSG00000024835"/>
<dbReference type="MGI" id="MGI:1345963">
    <property type="gene designation" value="Coro1b"/>
</dbReference>
<evidence type="ECO:0000256" key="4">
    <source>
        <dbReference type="ARBA" id="ARBA00022490"/>
    </source>
</evidence>
<dbReference type="InterPro" id="IPR001680">
    <property type="entry name" value="WD40_rpt"/>
</dbReference>
<reference evidence="14 16" key="1">
    <citation type="journal article" date="2009" name="PLoS Biol.">
        <title>Lineage-specific biology revealed by a finished genome assembly of the mouse.</title>
        <authorList>
            <consortium name="Mouse Genome Sequencing Consortium"/>
            <person name="Church D.M."/>
            <person name="Goodstadt L."/>
            <person name="Hillier L.W."/>
            <person name="Zody M.C."/>
            <person name="Goldstein S."/>
            <person name="She X."/>
            <person name="Bult C.J."/>
            <person name="Agarwala R."/>
            <person name="Cherry J.L."/>
            <person name="DiCuccio M."/>
            <person name="Hlavina W."/>
            <person name="Kapustin Y."/>
            <person name="Meric P."/>
            <person name="Maglott D."/>
            <person name="Birtle Z."/>
            <person name="Marques A.C."/>
            <person name="Graves T."/>
            <person name="Zhou S."/>
            <person name="Teague B."/>
            <person name="Potamousis K."/>
            <person name="Churas C."/>
            <person name="Place M."/>
            <person name="Herschleb J."/>
            <person name="Runnheim R."/>
            <person name="Forrest D."/>
            <person name="Amos-Landgraf J."/>
            <person name="Schwartz D.C."/>
            <person name="Cheng Z."/>
            <person name="Lindblad-Toh K."/>
            <person name="Eichler E.E."/>
            <person name="Ponting C.P."/>
        </authorList>
    </citation>
    <scope>NUCLEOTIDE SEQUENCE [LARGE SCALE GENOMIC DNA]</scope>
    <source>
        <strain evidence="14 16">C57BL/6J</strain>
    </source>
</reference>
<evidence type="ECO:0000313" key="16">
    <source>
        <dbReference type="Proteomes" id="UP000000589"/>
    </source>
</evidence>
<evidence type="ECO:0000313" key="14">
    <source>
        <dbReference type="Ensembl" id="ENSMUSP00000158099.2"/>
    </source>
</evidence>
<dbReference type="AlphaFoldDB" id="A0A494BAI1"/>
<name>A0A494BAI1_MOUSE</name>
<dbReference type="Proteomes" id="UP000000589">
    <property type="component" value="Chromosome 19"/>
</dbReference>
<feature type="domain" description="DUF1899" evidence="13">
    <location>
        <begin position="5"/>
        <end position="69"/>
    </location>
</feature>
<evidence type="ECO:0000256" key="11">
    <source>
        <dbReference type="ARBA" id="ARBA00024891"/>
    </source>
</evidence>
<dbReference type="ExpressionAtlas" id="A0A494BAI1">
    <property type="expression patterns" value="baseline and differential"/>
</dbReference>
<evidence type="ECO:0000256" key="7">
    <source>
        <dbReference type="ARBA" id="ARBA00022737"/>
    </source>
</evidence>
<dbReference type="jPOST" id="A0A494BAI1"/>
<keyword evidence="7" id="KW-0677">Repeat</keyword>
<evidence type="ECO:0000256" key="6">
    <source>
        <dbReference type="ARBA" id="ARBA00022574"/>
    </source>
</evidence>
<dbReference type="GO" id="GO:0001725">
    <property type="term" value="C:stress fiber"/>
    <property type="evidence" value="ECO:0007669"/>
    <property type="project" value="UniProtKB-SubCell"/>
</dbReference>
<evidence type="ECO:0007829" key="17">
    <source>
        <dbReference type="PeptideAtlas" id="A0A494BAI1"/>
    </source>
</evidence>
<dbReference type="InterPro" id="IPR015505">
    <property type="entry name" value="Coronin"/>
</dbReference>
<dbReference type="SMR" id="A0A494BAI1"/>
<dbReference type="Gene3D" id="2.130.10.10">
    <property type="entry name" value="YVTN repeat-like/Quinoprotein amine dehydrogenase"/>
    <property type="match status" value="1"/>
</dbReference>
<evidence type="ECO:0000259" key="13">
    <source>
        <dbReference type="SMART" id="SM01166"/>
    </source>
</evidence>
<keyword evidence="5" id="KW-0597">Phosphoprotein</keyword>
<keyword evidence="4" id="KW-0963">Cytoplasm</keyword>
<sequence length="138" mass="15344">MSFRKVVRQSKFRHVFGQPVKNDQCYEDIRVSRVTWDSTFCAVNPKFLAVIVEASGGGAFMVLPLNKTGRIDKAYPTVCGHTGPVLDIDWCPHNDEVIASGSEDCTVMVVTMWYLSGMWALQRSCTVWTACTPTSSTT</sequence>
<dbReference type="GO" id="GO:0003779">
    <property type="term" value="F:actin binding"/>
    <property type="evidence" value="ECO:0007669"/>
    <property type="project" value="UniProtKB-KW"/>
</dbReference>
<keyword evidence="10" id="KW-0206">Cytoskeleton</keyword>
<reference evidence="14" key="4">
    <citation type="submission" date="2025-09" db="UniProtKB">
        <authorList>
            <consortium name="Ensembl"/>
        </authorList>
    </citation>
    <scope>IDENTIFICATION</scope>
    <source>
        <strain evidence="14">C57BL/6J</strain>
    </source>
</reference>
<comment type="subcellular location">
    <subcellularLocation>
        <location evidence="1">Cytoplasm</location>
        <location evidence="1">Cytoskeleton</location>
        <location evidence="1">Stress fiber</location>
    </subcellularLocation>
</comment>
<dbReference type="InterPro" id="IPR015943">
    <property type="entry name" value="WD40/YVTN_repeat-like_dom_sf"/>
</dbReference>
<dbReference type="Ensembl" id="ENSMUST00000236397.2">
    <property type="protein sequence ID" value="ENSMUSP00000158099.2"/>
    <property type="gene ID" value="ENSMUSG00000024835.16"/>
</dbReference>
<evidence type="ECO:0007829" key="18">
    <source>
        <dbReference type="ProteomicsDB" id="A0A494BAI1"/>
    </source>
</evidence>